<evidence type="ECO:0000256" key="2">
    <source>
        <dbReference type="ARBA" id="ARBA00022840"/>
    </source>
</evidence>
<proteinExistence type="predicted"/>
<dbReference type="GO" id="GO:0016020">
    <property type="term" value="C:membrane"/>
    <property type="evidence" value="ECO:0007669"/>
    <property type="project" value="TreeGrafter"/>
</dbReference>
<dbReference type="AlphaFoldDB" id="A0A815MQV0"/>
<dbReference type="PANTHER" id="PTHR24223">
    <property type="entry name" value="ATP-BINDING CASSETTE SUB-FAMILY C"/>
    <property type="match status" value="1"/>
</dbReference>
<comment type="caution">
    <text evidence="3">The sequence shown here is derived from an EMBL/GenBank/DDBJ whole genome shotgun (WGS) entry which is preliminary data.</text>
</comment>
<organism evidence="3 4">
    <name type="scientific">Adineta ricciae</name>
    <name type="common">Rotifer</name>
    <dbReference type="NCBI Taxonomy" id="249248"/>
    <lineage>
        <taxon>Eukaryota</taxon>
        <taxon>Metazoa</taxon>
        <taxon>Spiralia</taxon>
        <taxon>Gnathifera</taxon>
        <taxon>Rotifera</taxon>
        <taxon>Eurotatoria</taxon>
        <taxon>Bdelloidea</taxon>
        <taxon>Adinetida</taxon>
        <taxon>Adinetidae</taxon>
        <taxon>Adineta</taxon>
    </lineage>
</organism>
<name>A0A815MQV0_ADIRI</name>
<dbReference type="EMBL" id="CAJNOR010003587">
    <property type="protein sequence ID" value="CAF1428184.1"/>
    <property type="molecule type" value="Genomic_DNA"/>
</dbReference>
<dbReference type="Proteomes" id="UP000663828">
    <property type="component" value="Unassembled WGS sequence"/>
</dbReference>
<dbReference type="Gene3D" id="3.40.50.300">
    <property type="entry name" value="P-loop containing nucleotide triphosphate hydrolases"/>
    <property type="match status" value="1"/>
</dbReference>
<evidence type="ECO:0000256" key="1">
    <source>
        <dbReference type="ARBA" id="ARBA00022741"/>
    </source>
</evidence>
<dbReference type="InterPro" id="IPR027417">
    <property type="entry name" value="P-loop_NTPase"/>
</dbReference>
<keyword evidence="4" id="KW-1185">Reference proteome</keyword>
<dbReference type="GO" id="GO:0042626">
    <property type="term" value="F:ATPase-coupled transmembrane transporter activity"/>
    <property type="evidence" value="ECO:0007669"/>
    <property type="project" value="TreeGrafter"/>
</dbReference>
<protein>
    <submittedName>
        <fullName evidence="3">Uncharacterized protein</fullName>
    </submittedName>
</protein>
<accession>A0A815MQV0</accession>
<keyword evidence="1" id="KW-0547">Nucleotide-binding</keyword>
<keyword evidence="2" id="KW-0067">ATP-binding</keyword>
<sequence>MNKTDNNIGLISDDPEGTVADTIHQENDRSVKLVRSCLSWLSSMLSCDSTSKQTRASSDEHVLENDPSSKHSFGLLANQPFIQQIIRNKFRNYTILTIAHRLNTIIDNDRIVIMNNGIITNYGTPQQLLLHIDENQEEEKAIYL</sequence>
<dbReference type="SUPFAM" id="SSF52540">
    <property type="entry name" value="P-loop containing nucleoside triphosphate hydrolases"/>
    <property type="match status" value="1"/>
</dbReference>
<evidence type="ECO:0000313" key="3">
    <source>
        <dbReference type="EMBL" id="CAF1428184.1"/>
    </source>
</evidence>
<evidence type="ECO:0000313" key="4">
    <source>
        <dbReference type="Proteomes" id="UP000663828"/>
    </source>
</evidence>
<reference evidence="3" key="1">
    <citation type="submission" date="2021-02" db="EMBL/GenBank/DDBJ databases">
        <authorList>
            <person name="Nowell W R."/>
        </authorList>
    </citation>
    <scope>NUCLEOTIDE SEQUENCE</scope>
</reference>
<dbReference type="GO" id="GO:0005524">
    <property type="term" value="F:ATP binding"/>
    <property type="evidence" value="ECO:0007669"/>
    <property type="project" value="UniProtKB-KW"/>
</dbReference>
<dbReference type="InterPro" id="IPR050173">
    <property type="entry name" value="ABC_transporter_C-like"/>
</dbReference>
<gene>
    <name evidence="3" type="ORF">XAT740_LOCUS35623</name>
</gene>